<evidence type="ECO:0000256" key="5">
    <source>
        <dbReference type="ARBA" id="ARBA00022692"/>
    </source>
</evidence>
<evidence type="ECO:0000256" key="2">
    <source>
        <dbReference type="ARBA" id="ARBA00008064"/>
    </source>
</evidence>
<keyword evidence="3" id="KW-0813">Transport</keyword>
<dbReference type="InterPro" id="IPR042186">
    <property type="entry name" value="FimD_plug_dom"/>
</dbReference>
<dbReference type="AlphaFoldDB" id="A0AAU8ZNC0"/>
<keyword evidence="8" id="KW-0998">Cell outer membrane</keyword>
<keyword evidence="4" id="KW-1134">Transmembrane beta strand</keyword>
<comment type="subcellular location">
    <subcellularLocation>
        <location evidence="1">Cell outer membrane</location>
        <topology evidence="1">Multi-pass membrane protein</topology>
    </subcellularLocation>
</comment>
<dbReference type="Gene3D" id="3.10.20.410">
    <property type="match status" value="1"/>
</dbReference>
<comment type="similarity">
    <text evidence="2">Belongs to the fimbrial export usher family.</text>
</comment>
<evidence type="ECO:0000256" key="7">
    <source>
        <dbReference type="ARBA" id="ARBA00023136"/>
    </source>
</evidence>
<keyword evidence="5" id="KW-0812">Transmembrane</keyword>
<dbReference type="Gene3D" id="2.60.40.2610">
    <property type="entry name" value="Outer membrane usher protein FimD, plug domain"/>
    <property type="match status" value="1"/>
</dbReference>
<feature type="chain" id="PRO_5043806925" evidence="9">
    <location>
        <begin position="22"/>
        <end position="863"/>
    </location>
</feature>
<feature type="signal peptide" evidence="9">
    <location>
        <begin position="1"/>
        <end position="21"/>
    </location>
</feature>
<dbReference type="PANTHER" id="PTHR30451:SF5">
    <property type="entry name" value="SLR0019 PROTEIN"/>
    <property type="match status" value="1"/>
</dbReference>
<dbReference type="SUPFAM" id="SSF141729">
    <property type="entry name" value="FimD N-terminal domain-like"/>
    <property type="match status" value="1"/>
</dbReference>
<dbReference type="InterPro" id="IPR025885">
    <property type="entry name" value="PapC_N"/>
</dbReference>
<dbReference type="GO" id="GO:0009279">
    <property type="term" value="C:cell outer membrane"/>
    <property type="evidence" value="ECO:0007669"/>
    <property type="project" value="UniProtKB-SubCell"/>
</dbReference>
<protein>
    <submittedName>
        <fullName evidence="12">Fimbrial biogenesis outer membrane usher protein</fullName>
    </submittedName>
</protein>
<evidence type="ECO:0000256" key="9">
    <source>
        <dbReference type="SAM" id="SignalP"/>
    </source>
</evidence>
<sequence length="863" mass="94464">MRQCQWRLMLCSFLFPAVSFGNTTSLTDETSADDNKMEYNAGFIQGLNVDVADYSYGNPVPEGTYTVDVILNENNRGKRSIIFKNITNNKRADACFTLEQIEALGITPDNRQGNQSDDNKNNTSDDGLCHPLTFYVSYAKAYYNTADLTLNITVPQASLSQQYKDYIDPSRWDEGVTTLFVDYNLNSYLSNNKVGNGKDTFYNTNINWMAGFNYGGWRFRNRSNSVWSKNDSFSNKNIQLYAETDITPWKSRLTLGETFTSGRIFDSYGIRGAVLGSNTRMQPDSLNNFTPVITGIADSNARVLIRQNNYTIYETTVTPGPFEIKDYGAMGTNGTLQLVIIEADGREKVQDVVFSAPPMMLHPDTIQYAISAGELRDDSTSDSPVVIEGEFLQGINNFLTWYTGFQLSENYKSVAVGNALNTPLGGISVDMTHARSDLKDKSQSGESFRISYSRLFEQTDTNLIVSSYRYSNDGYLNFRDATMIRERGENYDDKKRDDEGHLINTYLGVRAKNQYSINLNQRLWGSSSVSVMGNYYDYWTNRDPSSQWSISYQQSLGYFSYSLAYQRAKTGTDSYDNTYMANVNIPFSGGYTYQPLFNSLSLMATRNADGNTAFQTSVSGSQGEQSELSYNLGATANSHSDASDSLNGSANYRTSLGNYGVTASMDNKSNRQASVSANGSIVAHPGGVTLGPSVGDSAFAIIEAKGAEGTTVLSGTGSKVDGRGYAIVPYLNSYRENQVGLDASKAGPDVDLIDDQVVVVPRDGSAIAVKIKTNVGKPVVLIVKDKNGSFLPIGTNIYDGSGAYQTIVGQAGMAYLRGWDGSSGALSVKSGTVGECVINPEPGIAQKISAAGDSVVRVEVKCI</sequence>
<dbReference type="InterPro" id="IPR025949">
    <property type="entry name" value="PapC-like_C"/>
</dbReference>
<evidence type="ECO:0000256" key="4">
    <source>
        <dbReference type="ARBA" id="ARBA00022452"/>
    </source>
</evidence>
<proteinExistence type="inferred from homology"/>
<dbReference type="InterPro" id="IPR043142">
    <property type="entry name" value="PapC-like_C_sf"/>
</dbReference>
<evidence type="ECO:0000256" key="8">
    <source>
        <dbReference type="ARBA" id="ARBA00023237"/>
    </source>
</evidence>
<dbReference type="Gene3D" id="2.60.40.2070">
    <property type="match status" value="1"/>
</dbReference>
<evidence type="ECO:0000259" key="11">
    <source>
        <dbReference type="Pfam" id="PF13954"/>
    </source>
</evidence>
<dbReference type="InterPro" id="IPR037224">
    <property type="entry name" value="PapC_N_sf"/>
</dbReference>
<dbReference type="Gene3D" id="2.60.40.3110">
    <property type="match status" value="1"/>
</dbReference>
<dbReference type="Pfam" id="PF00577">
    <property type="entry name" value="Usher"/>
    <property type="match status" value="1"/>
</dbReference>
<dbReference type="Proteomes" id="UP000244682">
    <property type="component" value="Chromosome"/>
</dbReference>
<dbReference type="GO" id="GO:0015473">
    <property type="term" value="F:fimbrial usher porin activity"/>
    <property type="evidence" value="ECO:0007669"/>
    <property type="project" value="InterPro"/>
</dbReference>
<dbReference type="GO" id="GO:0009297">
    <property type="term" value="P:pilus assembly"/>
    <property type="evidence" value="ECO:0007669"/>
    <property type="project" value="InterPro"/>
</dbReference>
<organism evidence="12 13">
    <name type="scientific">Morganella morganii</name>
    <name type="common">Proteus morganii</name>
    <dbReference type="NCBI Taxonomy" id="582"/>
    <lineage>
        <taxon>Bacteria</taxon>
        <taxon>Pseudomonadati</taxon>
        <taxon>Pseudomonadota</taxon>
        <taxon>Gammaproteobacteria</taxon>
        <taxon>Enterobacterales</taxon>
        <taxon>Morganellaceae</taxon>
        <taxon>Morganella</taxon>
    </lineage>
</organism>
<dbReference type="Pfam" id="PF13954">
    <property type="entry name" value="PapC_N"/>
    <property type="match status" value="1"/>
</dbReference>
<dbReference type="Pfam" id="PF13953">
    <property type="entry name" value="PapC_C"/>
    <property type="match status" value="1"/>
</dbReference>
<evidence type="ECO:0000256" key="3">
    <source>
        <dbReference type="ARBA" id="ARBA00022448"/>
    </source>
</evidence>
<feature type="domain" description="PapC N-terminal" evidence="11">
    <location>
        <begin position="39"/>
        <end position="186"/>
    </location>
</feature>
<accession>A0AAU8ZNC0</accession>
<evidence type="ECO:0000259" key="10">
    <source>
        <dbReference type="Pfam" id="PF13953"/>
    </source>
</evidence>
<evidence type="ECO:0000313" key="12">
    <source>
        <dbReference type="EMBL" id="AWC94186.1"/>
    </source>
</evidence>
<dbReference type="PANTHER" id="PTHR30451">
    <property type="entry name" value="OUTER MEMBRANE USHER PROTEIN"/>
    <property type="match status" value="1"/>
</dbReference>
<name>A0AAU8ZNC0_MORMO</name>
<feature type="domain" description="PapC-like C-terminal" evidence="10">
    <location>
        <begin position="783"/>
        <end position="838"/>
    </location>
</feature>
<evidence type="ECO:0000313" key="13">
    <source>
        <dbReference type="Proteomes" id="UP000244682"/>
    </source>
</evidence>
<keyword evidence="6 9" id="KW-0732">Signal</keyword>
<dbReference type="InterPro" id="IPR000015">
    <property type="entry name" value="Fimb_usher"/>
</dbReference>
<keyword evidence="7" id="KW-0472">Membrane</keyword>
<evidence type="ECO:0000256" key="6">
    <source>
        <dbReference type="ARBA" id="ARBA00022729"/>
    </source>
</evidence>
<gene>
    <name evidence="12" type="ORF">AM380_11325</name>
</gene>
<evidence type="ECO:0000256" key="1">
    <source>
        <dbReference type="ARBA" id="ARBA00004571"/>
    </source>
</evidence>
<reference evidence="12 13" key="1">
    <citation type="submission" date="2018-04" db="EMBL/GenBank/DDBJ databases">
        <title>Whole genome sequencing of Morganella morganii AR_0133.</title>
        <authorList>
            <person name="Conlan S."/>
            <person name="Thomas P.J."/>
            <person name="Mullikin J."/>
            <person name="Frank K.M."/>
            <person name="Segre J.A."/>
        </authorList>
    </citation>
    <scope>NUCLEOTIDE SEQUENCE [LARGE SCALE GENOMIC DNA]</scope>
    <source>
        <strain evidence="12 13">AR_0133</strain>
    </source>
</reference>
<dbReference type="EMBL" id="CP028956">
    <property type="protein sequence ID" value="AWC94186.1"/>
    <property type="molecule type" value="Genomic_DNA"/>
</dbReference>